<dbReference type="EMBL" id="CP034671">
    <property type="protein sequence ID" value="QFZ92651.2"/>
    <property type="molecule type" value="Genomic_DNA"/>
</dbReference>
<proteinExistence type="predicted"/>
<name>A0AAT9JZ70_SYNEL</name>
<accession>A0AAT9JZ70</accession>
<reference evidence="1" key="1">
    <citation type="submission" date="2024-01" db="EMBL/GenBank/DDBJ databases">
        <title>Synechococcus elongatus PCC 11802, a close yet different native of Synechococcus elongatus PCC 11801.</title>
        <authorList>
            <person name="Jaiswal D."/>
            <person name="Sengupta A."/>
            <person name="Sengupta S."/>
            <person name="Pakrasi H.B."/>
            <person name="Wangikar P."/>
        </authorList>
    </citation>
    <scope>NUCLEOTIDE SEQUENCE</scope>
    <source>
        <strain evidence="1">PCC 11802</strain>
    </source>
</reference>
<organism evidence="1">
    <name type="scientific">Synechococcus elongatus PCC 11802</name>
    <dbReference type="NCBI Taxonomy" id="2283154"/>
    <lineage>
        <taxon>Bacteria</taxon>
        <taxon>Bacillati</taxon>
        <taxon>Cyanobacteriota</taxon>
        <taxon>Cyanophyceae</taxon>
        <taxon>Synechococcales</taxon>
        <taxon>Synechococcaceae</taxon>
        <taxon>Synechococcus</taxon>
    </lineage>
</organism>
<dbReference type="AlphaFoldDB" id="A0AAT9JZ70"/>
<sequence length="97" mass="11135">MKRDRLPALLAWIAAKYAEELDARLLANPTEELWGRHIIWLFLLTRSEQEDPSDRQAVNDFLSELADEEMAAARQIFFQIIEQRRASTPTAPAPELG</sequence>
<protein>
    <submittedName>
        <fullName evidence="1">Uncharacterized protein</fullName>
    </submittedName>
</protein>
<dbReference type="RefSeq" id="WP_208678412.1">
    <property type="nucleotide sequence ID" value="NZ_CP034671.2"/>
</dbReference>
<gene>
    <name evidence="1" type="ORF">EKO22_10160</name>
</gene>
<evidence type="ECO:0000313" key="1">
    <source>
        <dbReference type="EMBL" id="QFZ92651.2"/>
    </source>
</evidence>